<feature type="domain" description="TSP C-terminal" evidence="2">
    <location>
        <begin position="405"/>
        <end position="609"/>
    </location>
</feature>
<organism evidence="3 4">
    <name type="scientific">Plesiocystis pacifica SIR-1</name>
    <dbReference type="NCBI Taxonomy" id="391625"/>
    <lineage>
        <taxon>Bacteria</taxon>
        <taxon>Pseudomonadati</taxon>
        <taxon>Myxococcota</taxon>
        <taxon>Polyangia</taxon>
        <taxon>Nannocystales</taxon>
        <taxon>Nannocystaceae</taxon>
        <taxon>Plesiocystis</taxon>
    </lineage>
</organism>
<sequence>MPAGNADEVGSEETDETADETAEGTMEDDTETGTADQGTTTETETDTGDPETYCADDDMDGYGDPEDCEEVPAGEDPPAGSVPQSNGEDCDDDDANTFPGAAPNDDPEACMTDADGDDFGDEMPSNSNAVPGSDCNDTSANTFPGAAPNDDPDACMQDEDDDDYGDSAPVGTTIPGTDCNDADANVFNCTLWCEDADQDGAGGQNCVEVVPGEEPPEGYVEGDNDCLDDNPDVYPGAAEQEPELCTADIDDDGYGDMNAEMTYPGSQNGTDCDDSSATTFPGAAEIDDPNACMSDADDDGWGESNPGMGVAPGNDCDDGDAARVVCPDAVPGCVDTTVGGSADLMATAFGGDGNYTFAWTPADTLSDPNIPNPVAMPTDITTYTVTATDGLGNMGTDDLTVHLTDKSWILGGVPEAECEAVGFLGAPAAHSFSADGTTTCTTSNSDPTAYICPIVHESVRITGTMSVNTTSDDDWMGFVWGWQSEDQFYMLGWKQANQGCGNAGIVVKLVDRQDAYTGNDFACDADTPNVTVLMDQSETTTAGWIDNRVYDVEVLYDTTQTEITITDTSNSQVVANFTVVDDTYPSGQFGTYDYSQQAACNGPWQSSCL</sequence>
<proteinExistence type="predicted"/>
<dbReference type="GO" id="GO:0005509">
    <property type="term" value="F:calcium ion binding"/>
    <property type="evidence" value="ECO:0007669"/>
    <property type="project" value="InterPro"/>
</dbReference>
<dbReference type="SUPFAM" id="SSF49899">
    <property type="entry name" value="Concanavalin A-like lectins/glucanases"/>
    <property type="match status" value="1"/>
</dbReference>
<evidence type="ECO:0000313" key="4">
    <source>
        <dbReference type="Proteomes" id="UP000005801"/>
    </source>
</evidence>
<dbReference type="GO" id="GO:0007155">
    <property type="term" value="P:cell adhesion"/>
    <property type="evidence" value="ECO:0007669"/>
    <property type="project" value="InterPro"/>
</dbReference>
<feature type="compositionally biased region" description="Polar residues" evidence="1">
    <location>
        <begin position="124"/>
        <end position="142"/>
    </location>
</feature>
<evidence type="ECO:0000256" key="1">
    <source>
        <dbReference type="SAM" id="MobiDB-lite"/>
    </source>
</evidence>
<comment type="caution">
    <text evidence="3">The sequence shown here is derived from an EMBL/GenBank/DDBJ whole genome shotgun (WGS) entry which is preliminary data.</text>
</comment>
<dbReference type="InterPro" id="IPR008859">
    <property type="entry name" value="Thrombospondin_C"/>
</dbReference>
<feature type="compositionally biased region" description="Acidic residues" evidence="1">
    <location>
        <begin position="9"/>
        <end position="31"/>
    </location>
</feature>
<dbReference type="GO" id="GO:0005576">
    <property type="term" value="C:extracellular region"/>
    <property type="evidence" value="ECO:0007669"/>
    <property type="project" value="InterPro"/>
</dbReference>
<gene>
    <name evidence="3" type="ORF">PPSIR1_27603</name>
</gene>
<protein>
    <recommendedName>
        <fullName evidence="2">TSP C-terminal domain-containing protein</fullName>
    </recommendedName>
</protein>
<feature type="compositionally biased region" description="Low complexity" evidence="1">
    <location>
        <begin position="32"/>
        <end position="42"/>
    </location>
</feature>
<dbReference type="STRING" id="391625.PPSIR1_27603"/>
<dbReference type="Proteomes" id="UP000005801">
    <property type="component" value="Unassembled WGS sequence"/>
</dbReference>
<dbReference type="Pfam" id="PF05735">
    <property type="entry name" value="TSP_C"/>
    <property type="match status" value="1"/>
</dbReference>
<dbReference type="Gene3D" id="2.60.120.200">
    <property type="match status" value="1"/>
</dbReference>
<reference evidence="3 4" key="1">
    <citation type="submission" date="2007-06" db="EMBL/GenBank/DDBJ databases">
        <authorList>
            <person name="Shimkets L."/>
            <person name="Ferriera S."/>
            <person name="Johnson J."/>
            <person name="Kravitz S."/>
            <person name="Beeson K."/>
            <person name="Sutton G."/>
            <person name="Rogers Y.-H."/>
            <person name="Friedman R."/>
            <person name="Frazier M."/>
            <person name="Venter J.C."/>
        </authorList>
    </citation>
    <scope>NUCLEOTIDE SEQUENCE [LARGE SCALE GENOMIC DNA]</scope>
    <source>
        <strain evidence="3 4">SIR-1</strain>
    </source>
</reference>
<dbReference type="AlphaFoldDB" id="A6G4T5"/>
<feature type="compositionally biased region" description="Acidic residues" evidence="1">
    <location>
        <begin position="150"/>
        <end position="165"/>
    </location>
</feature>
<feature type="compositionally biased region" description="Acidic residues" evidence="1">
    <location>
        <begin position="43"/>
        <end position="73"/>
    </location>
</feature>
<dbReference type="EMBL" id="ABCS01000022">
    <property type="protein sequence ID" value="EDM79205.1"/>
    <property type="molecule type" value="Genomic_DNA"/>
</dbReference>
<accession>A6G4T5</accession>
<dbReference type="InterPro" id="IPR013320">
    <property type="entry name" value="ConA-like_dom_sf"/>
</dbReference>
<keyword evidence="4" id="KW-1185">Reference proteome</keyword>
<dbReference type="PROSITE" id="PS51236">
    <property type="entry name" value="TSP_CTER"/>
    <property type="match status" value="1"/>
</dbReference>
<feature type="region of interest" description="Disordered" evidence="1">
    <location>
        <begin position="1"/>
        <end position="179"/>
    </location>
</feature>
<name>A6G4T5_9BACT</name>
<evidence type="ECO:0000313" key="3">
    <source>
        <dbReference type="EMBL" id="EDM79205.1"/>
    </source>
</evidence>
<evidence type="ECO:0000259" key="2">
    <source>
        <dbReference type="PROSITE" id="PS51236"/>
    </source>
</evidence>